<name>A0AAD5CH02_AMBAR</name>
<feature type="compositionally biased region" description="Polar residues" evidence="1">
    <location>
        <begin position="104"/>
        <end position="113"/>
    </location>
</feature>
<feature type="compositionally biased region" description="Low complexity" evidence="1">
    <location>
        <begin position="49"/>
        <end position="61"/>
    </location>
</feature>
<gene>
    <name evidence="2" type="ORF">M8C21_005296</name>
</gene>
<keyword evidence="3" id="KW-1185">Reference proteome</keyword>
<dbReference type="AlphaFoldDB" id="A0AAD5CH02"/>
<protein>
    <submittedName>
        <fullName evidence="2">Uncharacterized protein</fullName>
    </submittedName>
</protein>
<feature type="region of interest" description="Disordered" evidence="1">
    <location>
        <begin position="1"/>
        <end position="113"/>
    </location>
</feature>
<dbReference type="EMBL" id="JAMZMK010008466">
    <property type="protein sequence ID" value="KAI7740316.1"/>
    <property type="molecule type" value="Genomic_DNA"/>
</dbReference>
<evidence type="ECO:0000313" key="3">
    <source>
        <dbReference type="Proteomes" id="UP001206925"/>
    </source>
</evidence>
<evidence type="ECO:0000256" key="1">
    <source>
        <dbReference type="SAM" id="MobiDB-lite"/>
    </source>
</evidence>
<sequence>MPPRKKPTKASTTTTSSGSKKSNQTQQQQQSSQKPTKFGIQHFFDRHTQNTQKQQPTTTVKLPPPNHSSTSNAFPVPNQSNSTTSHLGIINPKHNNNDDNNNNVGVKNTSQSTPTEDLIPVVVVGSGNQLDVSPEFSKSLPRKRVKFSPGMLIDQSQDDGGDEVTWRISPVNERLHALTKNLVDGRKVLKECSRFNVMKFKQSSDDKACNIYFWCWHLIFT</sequence>
<accession>A0AAD5CH02</accession>
<feature type="compositionally biased region" description="Polar residues" evidence="1">
    <location>
        <begin position="67"/>
        <end position="86"/>
    </location>
</feature>
<evidence type="ECO:0000313" key="2">
    <source>
        <dbReference type="EMBL" id="KAI7740316.1"/>
    </source>
</evidence>
<reference evidence="2" key="1">
    <citation type="submission" date="2022-06" db="EMBL/GenBank/DDBJ databases">
        <title>Uncovering the hologenomic basis of an extraordinary plant invasion.</title>
        <authorList>
            <person name="Bieker V.C."/>
            <person name="Martin M.D."/>
            <person name="Gilbert T."/>
            <person name="Hodgins K."/>
            <person name="Battlay P."/>
            <person name="Petersen B."/>
            <person name="Wilson J."/>
        </authorList>
    </citation>
    <scope>NUCLEOTIDE SEQUENCE</scope>
    <source>
        <strain evidence="2">AA19_3_7</strain>
        <tissue evidence="2">Leaf</tissue>
    </source>
</reference>
<dbReference type="Proteomes" id="UP001206925">
    <property type="component" value="Unassembled WGS sequence"/>
</dbReference>
<organism evidence="2 3">
    <name type="scientific">Ambrosia artemisiifolia</name>
    <name type="common">Common ragweed</name>
    <dbReference type="NCBI Taxonomy" id="4212"/>
    <lineage>
        <taxon>Eukaryota</taxon>
        <taxon>Viridiplantae</taxon>
        <taxon>Streptophyta</taxon>
        <taxon>Embryophyta</taxon>
        <taxon>Tracheophyta</taxon>
        <taxon>Spermatophyta</taxon>
        <taxon>Magnoliopsida</taxon>
        <taxon>eudicotyledons</taxon>
        <taxon>Gunneridae</taxon>
        <taxon>Pentapetalae</taxon>
        <taxon>asterids</taxon>
        <taxon>campanulids</taxon>
        <taxon>Asterales</taxon>
        <taxon>Asteraceae</taxon>
        <taxon>Asteroideae</taxon>
        <taxon>Heliantheae alliance</taxon>
        <taxon>Heliantheae</taxon>
        <taxon>Ambrosia</taxon>
    </lineage>
</organism>
<feature type="compositionally biased region" description="Low complexity" evidence="1">
    <location>
        <begin position="9"/>
        <end position="37"/>
    </location>
</feature>
<proteinExistence type="predicted"/>
<comment type="caution">
    <text evidence="2">The sequence shown here is derived from an EMBL/GenBank/DDBJ whole genome shotgun (WGS) entry which is preliminary data.</text>
</comment>